<dbReference type="Pfam" id="PF13847">
    <property type="entry name" value="Methyltransf_31"/>
    <property type="match status" value="1"/>
</dbReference>
<evidence type="ECO:0000259" key="1">
    <source>
        <dbReference type="Pfam" id="PF13847"/>
    </source>
</evidence>
<dbReference type="RefSeq" id="WP_162088794.1">
    <property type="nucleotide sequence ID" value="NZ_CAJIMS010000001.1"/>
</dbReference>
<dbReference type="Gene3D" id="2.20.25.110">
    <property type="entry name" value="S-adenosyl-L-methionine-dependent methyltransferases"/>
    <property type="match status" value="1"/>
</dbReference>
<sequence length="249" mass="29329">MEWFESWFDTPYYHLLYSNRDYTEAENFITKLTQELQLPQSSKIIDLACGKGRHSVFLNKLGYDVLGLDLSQQSIDFDKQFETSTSLSSSEPTLRFKVHDMRNPIDSEPVDAVFNLFTSFGYFDDEKDDRNVFKSVYNALKSEGFFVLDYLNEEYVTKNLVPETTIQRGGIDFHISKKIEGRHIIKDIRFEIDGEPKHFFEKVKLHTLETIENYASECGFERIKIWGDYQLNEFQKEISPRCINLFKKK</sequence>
<dbReference type="EMBL" id="CAJIMS010000001">
    <property type="protein sequence ID" value="CAD7812635.1"/>
    <property type="molecule type" value="Genomic_DNA"/>
</dbReference>
<dbReference type="PANTHER" id="PTHR43861">
    <property type="entry name" value="TRANS-ACONITATE 2-METHYLTRANSFERASE-RELATED"/>
    <property type="match status" value="1"/>
</dbReference>
<dbReference type="GO" id="GO:0008168">
    <property type="term" value="F:methyltransferase activity"/>
    <property type="evidence" value="ECO:0007669"/>
    <property type="project" value="UniProtKB-KW"/>
</dbReference>
<dbReference type="AlphaFoldDB" id="A0A9N8QSR9"/>
<reference evidence="2" key="1">
    <citation type="submission" date="2020-12" db="EMBL/GenBank/DDBJ databases">
        <authorList>
            <person name="Rodrigo-Torres L."/>
            <person name="Arahal R. D."/>
            <person name="Lucena T."/>
        </authorList>
    </citation>
    <scope>NUCLEOTIDE SEQUENCE</scope>
    <source>
        <strain evidence="2">CECT 9390</strain>
    </source>
</reference>
<dbReference type="InterPro" id="IPR025714">
    <property type="entry name" value="Methyltranfer_dom"/>
</dbReference>
<dbReference type="GO" id="GO:0032259">
    <property type="term" value="P:methylation"/>
    <property type="evidence" value="ECO:0007669"/>
    <property type="project" value="UniProtKB-KW"/>
</dbReference>
<keyword evidence="2" id="KW-0489">Methyltransferase</keyword>
<dbReference type="InterPro" id="IPR029063">
    <property type="entry name" value="SAM-dependent_MTases_sf"/>
</dbReference>
<name>A0A9N8QSR9_9FLAO</name>
<keyword evidence="2" id="KW-0808">Transferase</keyword>
<accession>A0A9N8QSR9</accession>
<dbReference type="Gene3D" id="3.40.50.150">
    <property type="entry name" value="Vaccinia Virus protein VP39"/>
    <property type="match status" value="1"/>
</dbReference>
<organism evidence="2 3">
    <name type="scientific">Chryseobacterium aquaeductus</name>
    <dbReference type="NCBI Taxonomy" id="2675056"/>
    <lineage>
        <taxon>Bacteria</taxon>
        <taxon>Pseudomonadati</taxon>
        <taxon>Bacteroidota</taxon>
        <taxon>Flavobacteriia</taxon>
        <taxon>Flavobacteriales</taxon>
        <taxon>Weeksellaceae</taxon>
        <taxon>Chryseobacterium group</taxon>
        <taxon>Chryseobacterium</taxon>
    </lineage>
</organism>
<keyword evidence="3" id="KW-1185">Reference proteome</keyword>
<gene>
    <name evidence="2" type="ORF">CHRY9390_02541</name>
</gene>
<evidence type="ECO:0000313" key="3">
    <source>
        <dbReference type="Proteomes" id="UP000662618"/>
    </source>
</evidence>
<dbReference type="Proteomes" id="UP000662618">
    <property type="component" value="Unassembled WGS sequence"/>
</dbReference>
<evidence type="ECO:0000313" key="2">
    <source>
        <dbReference type="EMBL" id="CAD7812635.1"/>
    </source>
</evidence>
<protein>
    <submittedName>
        <fullName evidence="2">Glycine/sarcosine N-methyltransferase</fullName>
        <ecNumber evidence="2">2.1.1.156</ecNumber>
    </submittedName>
</protein>
<feature type="domain" description="Methyltransferase" evidence="1">
    <location>
        <begin position="42"/>
        <end position="159"/>
    </location>
</feature>
<dbReference type="EC" id="2.1.1.156" evidence="2"/>
<dbReference type="SUPFAM" id="SSF53335">
    <property type="entry name" value="S-adenosyl-L-methionine-dependent methyltransferases"/>
    <property type="match status" value="1"/>
</dbReference>
<proteinExistence type="predicted"/>
<comment type="caution">
    <text evidence="2">The sequence shown here is derived from an EMBL/GenBank/DDBJ whole genome shotgun (WGS) entry which is preliminary data.</text>
</comment>
<dbReference type="CDD" id="cd02440">
    <property type="entry name" value="AdoMet_MTases"/>
    <property type="match status" value="1"/>
</dbReference>